<protein>
    <recommendedName>
        <fullName evidence="3">YCII-related domain-containing protein</fullName>
    </recommendedName>
</protein>
<gene>
    <name evidence="1" type="ORF">OJ997_34185</name>
</gene>
<evidence type="ECO:0000313" key="1">
    <source>
        <dbReference type="EMBL" id="MDA0185406.1"/>
    </source>
</evidence>
<reference evidence="1" key="1">
    <citation type="submission" date="2022-10" db="EMBL/GenBank/DDBJ databases">
        <title>The WGS of Solirubrobacter phytolaccae KCTC 29190.</title>
        <authorList>
            <person name="Jiang Z."/>
        </authorList>
    </citation>
    <scope>NUCLEOTIDE SEQUENCE</scope>
    <source>
        <strain evidence="1">KCTC 29190</strain>
    </source>
</reference>
<sequence>MSRDRSEAAGNRLVAWMIVEAESVDDAAGIFADHPHVSLMPGNAVDVMELLAVPAE</sequence>
<dbReference type="RefSeq" id="WP_270029909.1">
    <property type="nucleotide sequence ID" value="NZ_JAPDDP010000111.1"/>
</dbReference>
<proteinExistence type="predicted"/>
<name>A0A9X3SD48_9ACTN</name>
<evidence type="ECO:0000313" key="2">
    <source>
        <dbReference type="Proteomes" id="UP001147653"/>
    </source>
</evidence>
<comment type="caution">
    <text evidence="1">The sequence shown here is derived from an EMBL/GenBank/DDBJ whole genome shotgun (WGS) entry which is preliminary data.</text>
</comment>
<organism evidence="1 2">
    <name type="scientific">Solirubrobacter phytolaccae</name>
    <dbReference type="NCBI Taxonomy" id="1404360"/>
    <lineage>
        <taxon>Bacteria</taxon>
        <taxon>Bacillati</taxon>
        <taxon>Actinomycetota</taxon>
        <taxon>Thermoleophilia</taxon>
        <taxon>Solirubrobacterales</taxon>
        <taxon>Solirubrobacteraceae</taxon>
        <taxon>Solirubrobacter</taxon>
    </lineage>
</organism>
<dbReference type="AlphaFoldDB" id="A0A9X3SD48"/>
<dbReference type="EMBL" id="JAPDDP010000111">
    <property type="protein sequence ID" value="MDA0185406.1"/>
    <property type="molecule type" value="Genomic_DNA"/>
</dbReference>
<keyword evidence="2" id="KW-1185">Reference proteome</keyword>
<accession>A0A9X3SD48</accession>
<dbReference type="Proteomes" id="UP001147653">
    <property type="component" value="Unassembled WGS sequence"/>
</dbReference>
<evidence type="ECO:0008006" key="3">
    <source>
        <dbReference type="Google" id="ProtNLM"/>
    </source>
</evidence>